<evidence type="ECO:0000259" key="6">
    <source>
        <dbReference type="Pfam" id="PF00501"/>
    </source>
</evidence>
<dbReference type="PANTHER" id="PTHR43272">
    <property type="entry name" value="LONG-CHAIN-FATTY-ACID--COA LIGASE"/>
    <property type="match status" value="1"/>
</dbReference>
<reference evidence="7 8" key="1">
    <citation type="submission" date="2020-07" db="EMBL/GenBank/DDBJ databases">
        <title>Sequencing the genomes of 1000 actinobacteria strains.</title>
        <authorList>
            <person name="Klenk H.-P."/>
        </authorList>
    </citation>
    <scope>NUCLEOTIDE SEQUENCE [LARGE SCALE GENOMIC DNA]</scope>
    <source>
        <strain evidence="7 8">DSM 23987</strain>
    </source>
</reference>
<comment type="similarity">
    <text evidence="1">Belongs to the ATP-dependent AMP-binding enzyme family.</text>
</comment>
<evidence type="ECO:0000313" key="7">
    <source>
        <dbReference type="EMBL" id="NYG05843.1"/>
    </source>
</evidence>
<evidence type="ECO:0000256" key="2">
    <source>
        <dbReference type="ARBA" id="ARBA00022598"/>
    </source>
</evidence>
<dbReference type="InterPro" id="IPR000873">
    <property type="entry name" value="AMP-dep_synth/lig_dom"/>
</dbReference>
<evidence type="ECO:0000256" key="1">
    <source>
        <dbReference type="ARBA" id="ARBA00006432"/>
    </source>
</evidence>
<dbReference type="Pfam" id="PF00501">
    <property type="entry name" value="AMP-binding"/>
    <property type="match status" value="1"/>
</dbReference>
<dbReference type="GO" id="GO:0016020">
    <property type="term" value="C:membrane"/>
    <property type="evidence" value="ECO:0007669"/>
    <property type="project" value="TreeGrafter"/>
</dbReference>
<keyword evidence="3" id="KW-0276">Fatty acid metabolism</keyword>
<keyword evidence="2 7" id="KW-0436">Ligase</keyword>
<protein>
    <recommendedName>
        <fullName evidence="5">Acyl-CoA synthetase</fullName>
    </recommendedName>
</protein>
<dbReference type="Proteomes" id="UP000573599">
    <property type="component" value="Unassembled WGS sequence"/>
</dbReference>
<evidence type="ECO:0000256" key="5">
    <source>
        <dbReference type="ARBA" id="ARBA00032875"/>
    </source>
</evidence>
<dbReference type="RefSeq" id="WP_179420412.1">
    <property type="nucleotide sequence ID" value="NZ_JACCAB010000001.1"/>
</dbReference>
<proteinExistence type="inferred from homology"/>
<dbReference type="PROSITE" id="PS00455">
    <property type="entry name" value="AMP_BINDING"/>
    <property type="match status" value="1"/>
</dbReference>
<dbReference type="Pfam" id="PF23562">
    <property type="entry name" value="AMP-binding_C_3"/>
    <property type="match status" value="1"/>
</dbReference>
<dbReference type="EMBL" id="JACCAB010000001">
    <property type="protein sequence ID" value="NYG05843.1"/>
    <property type="molecule type" value="Genomic_DNA"/>
</dbReference>
<feature type="domain" description="AMP-dependent synthetase/ligase" evidence="6">
    <location>
        <begin position="36"/>
        <end position="448"/>
    </location>
</feature>
<organism evidence="7 8">
    <name type="scientific">Pedococcus badiiscoriae</name>
    <dbReference type="NCBI Taxonomy" id="642776"/>
    <lineage>
        <taxon>Bacteria</taxon>
        <taxon>Bacillati</taxon>
        <taxon>Actinomycetota</taxon>
        <taxon>Actinomycetes</taxon>
        <taxon>Micrococcales</taxon>
        <taxon>Intrasporangiaceae</taxon>
        <taxon>Pedococcus</taxon>
    </lineage>
</organism>
<evidence type="ECO:0000256" key="3">
    <source>
        <dbReference type="ARBA" id="ARBA00022832"/>
    </source>
</evidence>
<dbReference type="CDD" id="cd05907">
    <property type="entry name" value="VL_LC_FACS_like"/>
    <property type="match status" value="1"/>
</dbReference>
<evidence type="ECO:0000313" key="8">
    <source>
        <dbReference type="Proteomes" id="UP000573599"/>
    </source>
</evidence>
<dbReference type="GO" id="GO:0004467">
    <property type="term" value="F:long-chain fatty acid-CoA ligase activity"/>
    <property type="evidence" value="ECO:0007669"/>
    <property type="project" value="TreeGrafter"/>
</dbReference>
<gene>
    <name evidence="7" type="ORF">BJ986_000330</name>
</gene>
<dbReference type="PANTHER" id="PTHR43272:SF32">
    <property type="entry name" value="AMP-DEPENDENT SYNTHETASE_LIGASE DOMAIN-CONTAINING PROTEIN"/>
    <property type="match status" value="1"/>
</dbReference>
<comment type="caution">
    <text evidence="7">The sequence shown here is derived from an EMBL/GenBank/DDBJ whole genome shotgun (WGS) entry which is preliminary data.</text>
</comment>
<dbReference type="InterPro" id="IPR042099">
    <property type="entry name" value="ANL_N_sf"/>
</dbReference>
<keyword evidence="4" id="KW-0443">Lipid metabolism</keyword>
<evidence type="ECO:0000256" key="4">
    <source>
        <dbReference type="ARBA" id="ARBA00023098"/>
    </source>
</evidence>
<accession>A0A852W9Y7</accession>
<sequence>MSTHAPQAIATRAAASNERVNTAVLEQRAATVAHLFRDRVATTPQAEAFRFAEDGAWSSVTWTQVRERAYRLAAGLIALGVRPEDRVAIASSTRYEWALSDLAVMCAGGATTTIYPTTIAPDVAYILANSGSVVVFAEDDDQVGKLWERRVDLPEITRVVTIDGTSDGDWVISLDELEQMGAELLTTNSSAVDDRIDALTKDQLATIIYTSGTTGRPKGVRLSHDAWVYEAAAVDSIGILNPRDLQYLWLPLAHVFGKVLLTLPLQVGFPTAIDGRVDKIVDNLAVVQPTFMGAAPRIFEKAYARITTTVATEGGVKAKLFGWATGVGAKVADLRARGEEPTGLLARQHAVADSLVLHKVRERFGGRIRFFISGSAALNKDIATWFDSVGLVILEGYGLTETSAASFVNRPASNVIGTVGWALPGTEVRIAEDGEVLLRGPGVMEGYHDKPEDTAEAKDPDGWLHTGDIGTLDANGYLTITDRKKDFFKTSGGKYVGPSLIESTFKGLCPYVSQFMVYGADHNFVTALVTLDADAIKEWAAVHGVTGDYRAIVTSPAVRDMVQVYIDNLNVTLNRWEQIKKFTILDHDLTIEDGDLTPSLKLRRKAVSEKYQATLDALYDTQ</sequence>
<dbReference type="Gene3D" id="3.40.50.12780">
    <property type="entry name" value="N-terminal domain of ligase-like"/>
    <property type="match status" value="1"/>
</dbReference>
<dbReference type="InterPro" id="IPR020845">
    <property type="entry name" value="AMP-binding_CS"/>
</dbReference>
<name>A0A852W9Y7_9MICO</name>
<keyword evidence="8" id="KW-1185">Reference proteome</keyword>
<dbReference type="SUPFAM" id="SSF56801">
    <property type="entry name" value="Acetyl-CoA synthetase-like"/>
    <property type="match status" value="1"/>
</dbReference>
<dbReference type="AlphaFoldDB" id="A0A852W9Y7"/>